<dbReference type="GeneID" id="100559882"/>
<keyword evidence="8 9" id="KW-0807">Transducer</keyword>
<dbReference type="GeneTree" id="ENSGT01110000267168"/>
<evidence type="ECO:0000256" key="7">
    <source>
        <dbReference type="ARBA" id="ARBA00023170"/>
    </source>
</evidence>
<dbReference type="InterPro" id="IPR050119">
    <property type="entry name" value="CCR1-9-like"/>
</dbReference>
<dbReference type="SUPFAM" id="SSF81321">
    <property type="entry name" value="Family A G protein-coupled receptor-like"/>
    <property type="match status" value="1"/>
</dbReference>
<dbReference type="GO" id="GO:0016493">
    <property type="term" value="F:C-C chemokine receptor activity"/>
    <property type="evidence" value="ECO:0000318"/>
    <property type="project" value="GO_Central"/>
</dbReference>
<feature type="transmembrane region" description="Helical" evidence="10">
    <location>
        <begin position="105"/>
        <end position="126"/>
    </location>
</feature>
<feature type="transmembrane region" description="Helical" evidence="10">
    <location>
        <begin position="37"/>
        <end position="58"/>
    </location>
</feature>
<accession>H9GKK2</accession>
<dbReference type="GO" id="GO:0060326">
    <property type="term" value="P:cell chemotaxis"/>
    <property type="evidence" value="ECO:0000318"/>
    <property type="project" value="GO_Central"/>
</dbReference>
<dbReference type="InterPro" id="IPR017452">
    <property type="entry name" value="GPCR_Rhodpsn_7TM"/>
</dbReference>
<feature type="transmembrane region" description="Helical" evidence="10">
    <location>
        <begin position="147"/>
        <end position="170"/>
    </location>
</feature>
<dbReference type="InterPro" id="IPR000276">
    <property type="entry name" value="GPCR_Rhodpsn"/>
</dbReference>
<keyword evidence="3 9" id="KW-0812">Transmembrane</keyword>
<dbReference type="GO" id="GO:0019722">
    <property type="term" value="P:calcium-mediated signaling"/>
    <property type="evidence" value="ECO:0000318"/>
    <property type="project" value="GO_Central"/>
</dbReference>
<evidence type="ECO:0000256" key="10">
    <source>
        <dbReference type="SAM" id="Phobius"/>
    </source>
</evidence>
<evidence type="ECO:0000256" key="5">
    <source>
        <dbReference type="ARBA" id="ARBA00023040"/>
    </source>
</evidence>
<dbReference type="PROSITE" id="PS50262">
    <property type="entry name" value="G_PROTEIN_RECEP_F1_2"/>
    <property type="match status" value="1"/>
</dbReference>
<proteinExistence type="inferred from homology"/>
<organism evidence="12 13">
    <name type="scientific">Anolis carolinensis</name>
    <name type="common">Green anole</name>
    <name type="synonym">American chameleon</name>
    <dbReference type="NCBI Taxonomy" id="28377"/>
    <lineage>
        <taxon>Eukaryota</taxon>
        <taxon>Metazoa</taxon>
        <taxon>Chordata</taxon>
        <taxon>Craniata</taxon>
        <taxon>Vertebrata</taxon>
        <taxon>Euteleostomi</taxon>
        <taxon>Lepidosauria</taxon>
        <taxon>Squamata</taxon>
        <taxon>Bifurcata</taxon>
        <taxon>Unidentata</taxon>
        <taxon>Episquamata</taxon>
        <taxon>Toxicofera</taxon>
        <taxon>Iguania</taxon>
        <taxon>Dactyloidae</taxon>
        <taxon>Anolis</taxon>
    </lineage>
</organism>
<dbReference type="PANTHER" id="PTHR10489:SF955">
    <property type="entry name" value="CX3C CHEMOKINE RECEPTOR 1"/>
    <property type="match status" value="1"/>
</dbReference>
<dbReference type="OrthoDB" id="5981253at2759"/>
<dbReference type="Ensembl" id="ENSACAT00000014047.3">
    <property type="protein sequence ID" value="ENSACAP00000013766.3"/>
    <property type="gene ID" value="ENSACAG00000014040.3"/>
</dbReference>
<dbReference type="Bgee" id="ENSACAG00000014040">
    <property type="expression patterns" value="Expressed in adrenal gland and 5 other cell types or tissues"/>
</dbReference>
<dbReference type="AlphaFoldDB" id="H9GKK2"/>
<feature type="transmembrane region" description="Helical" evidence="10">
    <location>
        <begin position="70"/>
        <end position="93"/>
    </location>
</feature>
<evidence type="ECO:0000256" key="4">
    <source>
        <dbReference type="ARBA" id="ARBA00022989"/>
    </source>
</evidence>
<gene>
    <name evidence="12" type="primary">LOC100559882</name>
</gene>
<dbReference type="GO" id="GO:0007204">
    <property type="term" value="P:positive regulation of cytosolic calcium ion concentration"/>
    <property type="evidence" value="ECO:0000318"/>
    <property type="project" value="GO_Central"/>
</dbReference>
<dbReference type="HOGENOM" id="CLU_009579_8_3_1"/>
<dbReference type="STRING" id="28377.ENSACAP00000013766"/>
<reference evidence="12" key="3">
    <citation type="submission" date="2025-09" db="UniProtKB">
        <authorList>
            <consortium name="Ensembl"/>
        </authorList>
    </citation>
    <scope>IDENTIFICATION</scope>
</reference>
<keyword evidence="4 10" id="KW-1133">Transmembrane helix</keyword>
<dbReference type="Proteomes" id="UP000001646">
    <property type="component" value="Unplaced"/>
</dbReference>
<evidence type="ECO:0000256" key="8">
    <source>
        <dbReference type="ARBA" id="ARBA00023224"/>
    </source>
</evidence>
<dbReference type="GO" id="GO:0009897">
    <property type="term" value="C:external side of plasma membrane"/>
    <property type="evidence" value="ECO:0000318"/>
    <property type="project" value="GO_Central"/>
</dbReference>
<evidence type="ECO:0000259" key="11">
    <source>
        <dbReference type="PROSITE" id="PS50262"/>
    </source>
</evidence>
<keyword evidence="6 10" id="KW-0472">Membrane</keyword>
<dbReference type="InParanoid" id="H9GKK2"/>
<keyword evidence="13" id="KW-1185">Reference proteome</keyword>
<evidence type="ECO:0000256" key="3">
    <source>
        <dbReference type="ARBA" id="ARBA00022692"/>
    </source>
</evidence>
<feature type="transmembrane region" description="Helical" evidence="10">
    <location>
        <begin position="190"/>
        <end position="213"/>
    </location>
</feature>
<evidence type="ECO:0000256" key="1">
    <source>
        <dbReference type="ARBA" id="ARBA00004651"/>
    </source>
</evidence>
<dbReference type="GO" id="GO:0019957">
    <property type="term" value="F:C-C chemokine binding"/>
    <property type="evidence" value="ECO:0000318"/>
    <property type="project" value="GO_Central"/>
</dbReference>
<dbReference type="PRINTS" id="PR00657">
    <property type="entry name" value="CCCHEMOKINER"/>
</dbReference>
<dbReference type="SMART" id="SM01381">
    <property type="entry name" value="7TM_GPCR_Srsx"/>
    <property type="match status" value="1"/>
</dbReference>
<keyword evidence="7 9" id="KW-0675">Receptor</keyword>
<reference evidence="12" key="2">
    <citation type="submission" date="2025-08" db="UniProtKB">
        <authorList>
            <consortium name="Ensembl"/>
        </authorList>
    </citation>
    <scope>IDENTIFICATION</scope>
</reference>
<dbReference type="CDD" id="cd14984">
    <property type="entry name" value="7tmA_Chemokine_R"/>
    <property type="match status" value="1"/>
</dbReference>
<dbReference type="FunFam" id="1.20.1070.10:FF:000026">
    <property type="entry name" value="C-C chemokine receptor type 5"/>
    <property type="match status" value="1"/>
</dbReference>
<sequence>MTEETILMTSTEFDYSQLVSPCDKVDIHITMKVFLCVLYVVVFAIGLTGNFLVVLTILKAGGQRSITDIFLLNLAISDLLFVLSLPFWAFYFIHGWTLGNLLCQIVSSLYSVALFGGMFFITVISIDRYLAIVHATYAMKARTIHRGYITSAAIWTLAVLFAAPHFVFVQESEKQCTSLYPPHLQTLWPVFSYLEMNIIGFLLPVCIMSFCYLGIIKTLFSCKNTRKKRAVKLILTVVIVFLLFWAPYHVLLFLQMLRTYNYFETCVSLRVLDYIVQVTETIAFSHCCLNPIIYAFASEKLRKFLCHLVLKCFSFIGFCGPCNKYRGTAPTPVPETALTSNHTQNTSDQDTVVFV</sequence>
<dbReference type="Gene3D" id="1.20.1070.10">
    <property type="entry name" value="Rhodopsin 7-helix transmembrane proteins"/>
    <property type="match status" value="1"/>
</dbReference>
<keyword evidence="5 9" id="KW-0297">G-protein coupled receptor</keyword>
<comment type="subcellular location">
    <subcellularLocation>
        <location evidence="1">Cell membrane</location>
        <topology evidence="1">Multi-pass membrane protein</topology>
    </subcellularLocation>
</comment>
<evidence type="ECO:0000313" key="12">
    <source>
        <dbReference type="Ensembl" id="ENSACAP00000013766.3"/>
    </source>
</evidence>
<feature type="transmembrane region" description="Helical" evidence="10">
    <location>
        <begin position="274"/>
        <end position="297"/>
    </location>
</feature>
<feature type="domain" description="G-protein coupled receptors family 1 profile" evidence="11">
    <location>
        <begin position="49"/>
        <end position="294"/>
    </location>
</feature>
<evidence type="ECO:0000256" key="6">
    <source>
        <dbReference type="ARBA" id="ARBA00023136"/>
    </source>
</evidence>
<dbReference type="eggNOG" id="ENOG502QVQK">
    <property type="taxonomic scope" value="Eukaryota"/>
</dbReference>
<reference evidence="12" key="1">
    <citation type="submission" date="2009-12" db="EMBL/GenBank/DDBJ databases">
        <title>The Genome Sequence of Anolis carolinensis (Green Anole Lizard).</title>
        <authorList>
            <consortium name="The Genome Sequencing Platform"/>
            <person name="Di Palma F."/>
            <person name="Alfoldi J."/>
            <person name="Heiman D."/>
            <person name="Young S."/>
            <person name="Grabherr M."/>
            <person name="Johnson J."/>
            <person name="Lander E.S."/>
            <person name="Lindblad-Toh K."/>
        </authorList>
    </citation>
    <scope>NUCLEOTIDE SEQUENCE [LARGE SCALE GENOMIC DNA]</scope>
    <source>
        <strain evidence="12">JBL SC #1</strain>
    </source>
</reference>
<dbReference type="PANTHER" id="PTHR10489">
    <property type="entry name" value="CELL ADHESION MOLECULE"/>
    <property type="match status" value="1"/>
</dbReference>
<dbReference type="PROSITE" id="PS00237">
    <property type="entry name" value="G_PROTEIN_RECEP_F1_1"/>
    <property type="match status" value="1"/>
</dbReference>
<dbReference type="Pfam" id="PF00001">
    <property type="entry name" value="7tm_1"/>
    <property type="match status" value="1"/>
</dbReference>
<dbReference type="KEGG" id="acs:100559882"/>
<evidence type="ECO:0000256" key="9">
    <source>
        <dbReference type="RuleBase" id="RU000688"/>
    </source>
</evidence>
<dbReference type="GO" id="GO:0006955">
    <property type="term" value="P:immune response"/>
    <property type="evidence" value="ECO:0000318"/>
    <property type="project" value="GO_Central"/>
</dbReference>
<feature type="transmembrane region" description="Helical" evidence="10">
    <location>
        <begin position="233"/>
        <end position="254"/>
    </location>
</feature>
<dbReference type="PRINTS" id="PR00237">
    <property type="entry name" value="GPCRRHODOPSN"/>
</dbReference>
<evidence type="ECO:0000256" key="2">
    <source>
        <dbReference type="ARBA" id="ARBA00022475"/>
    </source>
</evidence>
<dbReference type="InterPro" id="IPR000355">
    <property type="entry name" value="Chemokine_rcpt"/>
</dbReference>
<keyword evidence="2" id="KW-1003">Cell membrane</keyword>
<comment type="similarity">
    <text evidence="9">Belongs to the G-protein coupled receptor 1 family.</text>
</comment>
<name>H9GKK2_ANOCA</name>
<protein>
    <recommendedName>
        <fullName evidence="11">G-protein coupled receptors family 1 profile domain-containing protein</fullName>
    </recommendedName>
</protein>
<evidence type="ECO:0000313" key="13">
    <source>
        <dbReference type="Proteomes" id="UP000001646"/>
    </source>
</evidence>